<protein>
    <submittedName>
        <fullName evidence="1">Gluconate 2-dehydrogenase subunit 3 family protein</fullName>
    </submittedName>
</protein>
<reference evidence="1 2" key="1">
    <citation type="submission" date="2018-11" db="EMBL/GenBank/DDBJ databases">
        <title>Chitinophaga lutea sp.nov., isolate from arsenic contaminated soil.</title>
        <authorList>
            <person name="Zong Y."/>
        </authorList>
    </citation>
    <scope>NUCLEOTIDE SEQUENCE [LARGE SCALE GENOMIC DNA]</scope>
    <source>
        <strain evidence="1 2">ZY74</strain>
    </source>
</reference>
<comment type="caution">
    <text evidence="1">The sequence shown here is derived from an EMBL/GenBank/DDBJ whole genome shotgun (WGS) entry which is preliminary data.</text>
</comment>
<dbReference type="Proteomes" id="UP000278351">
    <property type="component" value="Unassembled WGS sequence"/>
</dbReference>
<evidence type="ECO:0000313" key="1">
    <source>
        <dbReference type="EMBL" id="RPE13687.1"/>
    </source>
</evidence>
<dbReference type="InterPro" id="IPR027056">
    <property type="entry name" value="Gluconate_2DH_su3"/>
</dbReference>
<dbReference type="EMBL" id="RPDH01000001">
    <property type="protein sequence ID" value="RPE13687.1"/>
    <property type="molecule type" value="Genomic_DNA"/>
</dbReference>
<dbReference type="OrthoDB" id="129242at2"/>
<dbReference type="AlphaFoldDB" id="A0A3N4QCJ3"/>
<dbReference type="Pfam" id="PF13618">
    <property type="entry name" value="Gluconate_2-dh3"/>
    <property type="match status" value="1"/>
</dbReference>
<name>A0A3N4QCJ3_9BACT</name>
<evidence type="ECO:0000313" key="2">
    <source>
        <dbReference type="Proteomes" id="UP000278351"/>
    </source>
</evidence>
<sequence>MDRRESLKALVIGSLSSGVILSACETKPGETAKTGAGVFKTYGRTPDEVERDETLAKETFFTAAEMKTITVLADIIIPKDDRSGSASDAKVPEFIEFIVKDIPRYQVPMRGGLRWLDVHCLKTYDKTFTDLSPKEQLAVVDQIAYPSTAAPELSQGATFFSTLRNLTATGFFTSEMGLKDLDYQGNKPNVWDGVPADVLKKYNLAYDERTLAESVKPDDRGKVMTWND</sequence>
<keyword evidence="2" id="KW-1185">Reference proteome</keyword>
<dbReference type="RefSeq" id="WP_123846207.1">
    <property type="nucleotide sequence ID" value="NZ_RPDH01000001.1"/>
</dbReference>
<gene>
    <name evidence="1" type="ORF">EGT74_09290</name>
</gene>
<accession>A0A3N4QCJ3</accession>
<organism evidence="1 2">
    <name type="scientific">Chitinophaga lutea</name>
    <dbReference type="NCBI Taxonomy" id="2488634"/>
    <lineage>
        <taxon>Bacteria</taxon>
        <taxon>Pseudomonadati</taxon>
        <taxon>Bacteroidota</taxon>
        <taxon>Chitinophagia</taxon>
        <taxon>Chitinophagales</taxon>
        <taxon>Chitinophagaceae</taxon>
        <taxon>Chitinophaga</taxon>
    </lineage>
</organism>
<dbReference type="PROSITE" id="PS51257">
    <property type="entry name" value="PROKAR_LIPOPROTEIN"/>
    <property type="match status" value="1"/>
</dbReference>
<proteinExistence type="predicted"/>